<dbReference type="PANTHER" id="PTHR30069">
    <property type="entry name" value="TONB-DEPENDENT OUTER MEMBRANE RECEPTOR"/>
    <property type="match status" value="1"/>
</dbReference>
<dbReference type="Proteomes" id="UP001500399">
    <property type="component" value="Unassembled WGS sequence"/>
</dbReference>
<gene>
    <name evidence="14" type="ORF">GCM10008919_14480</name>
</gene>
<dbReference type="InterPro" id="IPR012910">
    <property type="entry name" value="Plug_dom"/>
</dbReference>
<dbReference type="PROSITE" id="PS52016">
    <property type="entry name" value="TONB_DEPENDENT_REC_3"/>
    <property type="match status" value="1"/>
</dbReference>
<evidence type="ECO:0000256" key="6">
    <source>
        <dbReference type="ARBA" id="ARBA00023077"/>
    </source>
</evidence>
<comment type="similarity">
    <text evidence="10 11">Belongs to the TonB-dependent receptor family.</text>
</comment>
<evidence type="ECO:0000256" key="10">
    <source>
        <dbReference type="PROSITE-ProRule" id="PRU01360"/>
    </source>
</evidence>
<feature type="domain" description="TonB-dependent receptor plug" evidence="13">
    <location>
        <begin position="72"/>
        <end position="193"/>
    </location>
</feature>
<feature type="domain" description="TonB-dependent receptor-like beta-barrel" evidence="12">
    <location>
        <begin position="307"/>
        <end position="740"/>
    </location>
</feature>
<evidence type="ECO:0000313" key="14">
    <source>
        <dbReference type="EMBL" id="GAA0212291.1"/>
    </source>
</evidence>
<dbReference type="PROSITE" id="PS01156">
    <property type="entry name" value="TONB_DEPENDENT_REC_2"/>
    <property type="match status" value="1"/>
</dbReference>
<evidence type="ECO:0000256" key="1">
    <source>
        <dbReference type="ARBA" id="ARBA00004571"/>
    </source>
</evidence>
<dbReference type="InterPro" id="IPR036942">
    <property type="entry name" value="Beta-barrel_TonB_sf"/>
</dbReference>
<evidence type="ECO:0008006" key="16">
    <source>
        <dbReference type="Google" id="ProtNLM"/>
    </source>
</evidence>
<keyword evidence="5" id="KW-0732">Signal</keyword>
<comment type="caution">
    <text evidence="14">The sequence shown here is derived from an EMBL/GenBank/DDBJ whole genome shotgun (WGS) entry which is preliminary data.</text>
</comment>
<keyword evidence="4 10" id="KW-0812">Transmembrane</keyword>
<dbReference type="SUPFAM" id="SSF56935">
    <property type="entry name" value="Porins"/>
    <property type="match status" value="1"/>
</dbReference>
<keyword evidence="7 10" id="KW-0472">Membrane</keyword>
<proteinExistence type="inferred from homology"/>
<keyword evidence="9 10" id="KW-0998">Cell outer membrane</keyword>
<dbReference type="InterPro" id="IPR037066">
    <property type="entry name" value="Plug_dom_sf"/>
</dbReference>
<dbReference type="EMBL" id="BAAACR010000009">
    <property type="protein sequence ID" value="GAA0212291.1"/>
    <property type="molecule type" value="Genomic_DNA"/>
</dbReference>
<dbReference type="Gene3D" id="2.170.130.10">
    <property type="entry name" value="TonB-dependent receptor, plug domain"/>
    <property type="match status" value="1"/>
</dbReference>
<keyword evidence="8" id="KW-0675">Receptor</keyword>
<dbReference type="Pfam" id="PF00593">
    <property type="entry name" value="TonB_dep_Rec_b-barrel"/>
    <property type="match status" value="1"/>
</dbReference>
<dbReference type="PANTHER" id="PTHR30069:SF29">
    <property type="entry name" value="HEMOGLOBIN AND HEMOGLOBIN-HAPTOGLOBIN-BINDING PROTEIN 1-RELATED"/>
    <property type="match status" value="1"/>
</dbReference>
<comment type="subcellular location">
    <subcellularLocation>
        <location evidence="1 10">Cell outer membrane</location>
        <topology evidence="1 10">Multi-pass membrane protein</topology>
    </subcellularLocation>
</comment>
<evidence type="ECO:0000256" key="5">
    <source>
        <dbReference type="ARBA" id="ARBA00022729"/>
    </source>
</evidence>
<name>A0ABP3CQQ9_9FIRM</name>
<evidence type="ECO:0000256" key="9">
    <source>
        <dbReference type="ARBA" id="ARBA00023237"/>
    </source>
</evidence>
<dbReference type="InterPro" id="IPR010917">
    <property type="entry name" value="TonB_rcpt_CS"/>
</dbReference>
<sequence length="773" mass="88159">MSKKIREGAALGVLLSSVLYGGVNVHAQEISARESIEETDSSISYETKDIEVAGELKDPFGNVITEQSYYRTGGDVNVIDRETLEKRHFNQLSDALKTVPGVLVRKPGYRGGEMGIEDTHSILSINGDDRVVVLVDGRRVDNSAANVLQPWTEDGTKAMLDINQIINMNGVEQIEVIKGPGASIYGSDATGGVINIITRKGEGQPQGTLDISTGSWNRHNYKFTYSGALDANRLKYFVSLSREMSGDAKYKDGLSGNTYRWLNTGYKDQAANIRVDYDFDKNHALYFSHNHMQGDDDYPMTAPEHRYFNPTDWNRIITDWKTYKKRGETDNPGFRNLRYTWAATGAYNAYNKNNNDVTYVFHRDNGMESFVRIYNQHERYWGAFGAGDARDPHISPNTPAWDAWVRQHYVGRSEKHWFFRMENYGMQLQLGKAYGRHNLLTTWTYDRSKFENHRLYRGIVSRMERSSINGYLQDKIFVSDKFEITPSLRYARYTDASENDGEGGNENLGQTRGVFTPSLHMQYAFEKGTSAYLGYTRVHRPLRPNDYTSSYEDPYGNELLANLKDERGDVWTMGLRHDFSKKTSASVHYDYTWMSNAVVGYNVLDPSDPTQSFYRAVNANELKKSFNLTLQHRFDKHLTVGADYFHAYDRYSAKDGMTFDPDLSLADGNVNSVINDLRPANVYKFDISYDNRRLNASLSGTWYTGMNTMVFTSTRKLIMDFNINYKLHKDMTIYASIENLTNAAYETVGSDYYGPAAYPELGRSFMVGAKYTF</sequence>
<accession>A0ABP3CQQ9</accession>
<organism evidence="14 15">
    <name type="scientific">Selenomonas dianae</name>
    <dbReference type="NCBI Taxonomy" id="135079"/>
    <lineage>
        <taxon>Bacteria</taxon>
        <taxon>Bacillati</taxon>
        <taxon>Bacillota</taxon>
        <taxon>Negativicutes</taxon>
        <taxon>Selenomonadales</taxon>
        <taxon>Selenomonadaceae</taxon>
        <taxon>Selenomonas</taxon>
    </lineage>
</organism>
<evidence type="ECO:0000313" key="15">
    <source>
        <dbReference type="Proteomes" id="UP001500399"/>
    </source>
</evidence>
<keyword evidence="3 10" id="KW-1134">Transmembrane beta strand</keyword>
<dbReference type="RefSeq" id="WP_304986677.1">
    <property type="nucleotide sequence ID" value="NZ_BAAACR010000009.1"/>
</dbReference>
<evidence type="ECO:0000256" key="11">
    <source>
        <dbReference type="RuleBase" id="RU003357"/>
    </source>
</evidence>
<evidence type="ECO:0000256" key="7">
    <source>
        <dbReference type="ARBA" id="ARBA00023136"/>
    </source>
</evidence>
<evidence type="ECO:0000256" key="8">
    <source>
        <dbReference type="ARBA" id="ARBA00023170"/>
    </source>
</evidence>
<keyword evidence="6 11" id="KW-0798">TonB box</keyword>
<reference evidence="15" key="1">
    <citation type="journal article" date="2019" name="Int. J. Syst. Evol. Microbiol.">
        <title>The Global Catalogue of Microorganisms (GCM) 10K type strain sequencing project: providing services to taxonomists for standard genome sequencing and annotation.</title>
        <authorList>
            <consortium name="The Broad Institute Genomics Platform"/>
            <consortium name="The Broad Institute Genome Sequencing Center for Infectious Disease"/>
            <person name="Wu L."/>
            <person name="Ma J."/>
        </authorList>
    </citation>
    <scope>NUCLEOTIDE SEQUENCE [LARGE SCALE GENOMIC DNA]</scope>
    <source>
        <strain evidence="15">JCM 8542</strain>
    </source>
</reference>
<evidence type="ECO:0000256" key="4">
    <source>
        <dbReference type="ARBA" id="ARBA00022692"/>
    </source>
</evidence>
<dbReference type="InterPro" id="IPR039426">
    <property type="entry name" value="TonB-dep_rcpt-like"/>
</dbReference>
<dbReference type="Pfam" id="PF07715">
    <property type="entry name" value="Plug"/>
    <property type="match status" value="1"/>
</dbReference>
<keyword evidence="2 10" id="KW-0813">Transport</keyword>
<evidence type="ECO:0000256" key="3">
    <source>
        <dbReference type="ARBA" id="ARBA00022452"/>
    </source>
</evidence>
<dbReference type="CDD" id="cd01347">
    <property type="entry name" value="ligand_gated_channel"/>
    <property type="match status" value="1"/>
</dbReference>
<evidence type="ECO:0000256" key="2">
    <source>
        <dbReference type="ARBA" id="ARBA00022448"/>
    </source>
</evidence>
<protein>
    <recommendedName>
        <fullName evidence="16">TonB-dependent receptor</fullName>
    </recommendedName>
</protein>
<evidence type="ECO:0000259" key="12">
    <source>
        <dbReference type="Pfam" id="PF00593"/>
    </source>
</evidence>
<keyword evidence="15" id="KW-1185">Reference proteome</keyword>
<dbReference type="InterPro" id="IPR000531">
    <property type="entry name" value="Beta-barrel_TonB"/>
</dbReference>
<dbReference type="Gene3D" id="2.40.170.20">
    <property type="entry name" value="TonB-dependent receptor, beta-barrel domain"/>
    <property type="match status" value="1"/>
</dbReference>
<evidence type="ECO:0000259" key="13">
    <source>
        <dbReference type="Pfam" id="PF07715"/>
    </source>
</evidence>